<dbReference type="PROSITE" id="PS51077">
    <property type="entry name" value="HTH_ICLR"/>
    <property type="match status" value="1"/>
</dbReference>
<evidence type="ECO:0000259" key="8">
    <source>
        <dbReference type="PROSITE" id="PS51078"/>
    </source>
</evidence>
<comment type="function">
    <text evidence="5">May be an activator protein for the gylABX operon.</text>
</comment>
<evidence type="ECO:0000256" key="2">
    <source>
        <dbReference type="ARBA" id="ARBA00023015"/>
    </source>
</evidence>
<dbReference type="InterPro" id="IPR014757">
    <property type="entry name" value="Tscrpt_reg_IclR_C"/>
</dbReference>
<dbReference type="Gene3D" id="3.30.450.40">
    <property type="match status" value="1"/>
</dbReference>
<dbReference type="SUPFAM" id="SSF46785">
    <property type="entry name" value="Winged helix' DNA-binding domain"/>
    <property type="match status" value="1"/>
</dbReference>
<proteinExistence type="predicted"/>
<dbReference type="InterPro" id="IPR029016">
    <property type="entry name" value="GAF-like_dom_sf"/>
</dbReference>
<evidence type="ECO:0000256" key="6">
    <source>
        <dbReference type="ARBA" id="ARBA00070406"/>
    </source>
</evidence>
<dbReference type="EMBL" id="BMFY01000001">
    <property type="protein sequence ID" value="GGA02996.1"/>
    <property type="molecule type" value="Genomic_DNA"/>
</dbReference>
<accession>A0A8J2TVF6</accession>
<evidence type="ECO:0000256" key="3">
    <source>
        <dbReference type="ARBA" id="ARBA00023125"/>
    </source>
</evidence>
<keyword evidence="3" id="KW-0238">DNA-binding</keyword>
<dbReference type="SUPFAM" id="SSF55781">
    <property type="entry name" value="GAF domain-like"/>
    <property type="match status" value="1"/>
</dbReference>
<dbReference type="AlphaFoldDB" id="A0A8J2TVF6"/>
<dbReference type="InterPro" id="IPR050707">
    <property type="entry name" value="HTH_MetabolicPath_Reg"/>
</dbReference>
<dbReference type="InterPro" id="IPR036388">
    <property type="entry name" value="WH-like_DNA-bd_sf"/>
</dbReference>
<evidence type="ECO:0000313" key="9">
    <source>
        <dbReference type="EMBL" id="GGA02996.1"/>
    </source>
</evidence>
<dbReference type="PROSITE" id="PS51078">
    <property type="entry name" value="ICLR_ED"/>
    <property type="match status" value="1"/>
</dbReference>
<reference evidence="9" key="1">
    <citation type="journal article" date="2014" name="Int. J. Syst. Evol. Microbiol.">
        <title>Complete genome sequence of Corynebacterium casei LMG S-19264T (=DSM 44701T), isolated from a smear-ripened cheese.</title>
        <authorList>
            <consortium name="US DOE Joint Genome Institute (JGI-PGF)"/>
            <person name="Walter F."/>
            <person name="Albersmeier A."/>
            <person name="Kalinowski J."/>
            <person name="Ruckert C."/>
        </authorList>
    </citation>
    <scope>NUCLEOTIDE SEQUENCE</scope>
    <source>
        <strain evidence="9">CGMCC 1.12785</strain>
    </source>
</reference>
<keyword evidence="4" id="KW-0804">Transcription</keyword>
<keyword evidence="10" id="KW-1185">Reference proteome</keyword>
<dbReference type="GO" id="GO:0003677">
    <property type="term" value="F:DNA binding"/>
    <property type="evidence" value="ECO:0007669"/>
    <property type="project" value="UniProtKB-KW"/>
</dbReference>
<keyword evidence="2" id="KW-0805">Transcription regulation</keyword>
<evidence type="ECO:0000259" key="7">
    <source>
        <dbReference type="PROSITE" id="PS51077"/>
    </source>
</evidence>
<evidence type="ECO:0000256" key="1">
    <source>
        <dbReference type="ARBA" id="ARBA00022798"/>
    </source>
</evidence>
<sequence length="268" mass="28701">MDRERTERPMEPGLVQSVDRAARILELLSEQPAMGVSEVSRELGVHRSTAFRLLATLEARNLVEQVDVRGDYRLGLGVLRMAGALTARSDLTRDAQACCDEMAGRLNETMNVSIFDADAAVTITQASGDQMIGVARQYVGQRVPLHATSTGKLLLAHAGLSEQQRVLTAPLERFTASTIVEPAQLAAELERVRERGWATAVAEWEEGTNAVAVPVRGAGGAVIAALSVTAPSYRLPESGFEDVVAALREGADDLGARSGYLRPESAAH</sequence>
<evidence type="ECO:0000256" key="4">
    <source>
        <dbReference type="ARBA" id="ARBA00023163"/>
    </source>
</evidence>
<evidence type="ECO:0000313" key="10">
    <source>
        <dbReference type="Proteomes" id="UP000616114"/>
    </source>
</evidence>
<comment type="caution">
    <text evidence="9">The sequence shown here is derived from an EMBL/GenBank/DDBJ whole genome shotgun (WGS) entry which is preliminary data.</text>
</comment>
<protein>
    <recommendedName>
        <fullName evidence="6">Glycerol operon regulatory protein</fullName>
    </recommendedName>
</protein>
<feature type="domain" description="IclR-ED" evidence="8">
    <location>
        <begin position="77"/>
        <end position="260"/>
    </location>
</feature>
<dbReference type="RefSeq" id="WP_229744841.1">
    <property type="nucleotide sequence ID" value="NZ_BMFY01000001.1"/>
</dbReference>
<name>A0A8J2TVF6_9MICO</name>
<dbReference type="PANTHER" id="PTHR30136">
    <property type="entry name" value="HELIX-TURN-HELIX TRANSCRIPTIONAL REGULATOR, ICLR FAMILY"/>
    <property type="match status" value="1"/>
</dbReference>
<gene>
    <name evidence="9" type="ORF">GCM10011333_02040</name>
</gene>
<dbReference type="Proteomes" id="UP000616114">
    <property type="component" value="Unassembled WGS sequence"/>
</dbReference>
<evidence type="ECO:0000256" key="5">
    <source>
        <dbReference type="ARBA" id="ARBA00058938"/>
    </source>
</evidence>
<dbReference type="Gene3D" id="1.10.10.10">
    <property type="entry name" value="Winged helix-like DNA-binding domain superfamily/Winged helix DNA-binding domain"/>
    <property type="match status" value="1"/>
</dbReference>
<feature type="domain" description="HTH iclR-type" evidence="7">
    <location>
        <begin position="15"/>
        <end position="76"/>
    </location>
</feature>
<reference evidence="9" key="2">
    <citation type="submission" date="2020-09" db="EMBL/GenBank/DDBJ databases">
        <authorList>
            <person name="Sun Q."/>
            <person name="Zhou Y."/>
        </authorList>
    </citation>
    <scope>NUCLEOTIDE SEQUENCE</scope>
    <source>
        <strain evidence="9">CGMCC 1.12785</strain>
    </source>
</reference>
<dbReference type="InterPro" id="IPR005471">
    <property type="entry name" value="Tscrpt_reg_IclR_N"/>
</dbReference>
<dbReference type="Pfam" id="PF09339">
    <property type="entry name" value="HTH_IclR"/>
    <property type="match status" value="1"/>
</dbReference>
<organism evidence="9 10">
    <name type="scientific">Sediminivirga luteola</name>
    <dbReference type="NCBI Taxonomy" id="1774748"/>
    <lineage>
        <taxon>Bacteria</taxon>
        <taxon>Bacillati</taxon>
        <taxon>Actinomycetota</taxon>
        <taxon>Actinomycetes</taxon>
        <taxon>Micrococcales</taxon>
        <taxon>Brevibacteriaceae</taxon>
        <taxon>Sediminivirga</taxon>
    </lineage>
</organism>
<dbReference type="GO" id="GO:0003700">
    <property type="term" value="F:DNA-binding transcription factor activity"/>
    <property type="evidence" value="ECO:0007669"/>
    <property type="project" value="TreeGrafter"/>
</dbReference>
<dbReference type="InterPro" id="IPR036390">
    <property type="entry name" value="WH_DNA-bd_sf"/>
</dbReference>
<dbReference type="GO" id="GO:0045892">
    <property type="term" value="P:negative regulation of DNA-templated transcription"/>
    <property type="evidence" value="ECO:0007669"/>
    <property type="project" value="TreeGrafter"/>
</dbReference>
<dbReference type="FunFam" id="1.10.10.10:FF:000056">
    <property type="entry name" value="IclR family transcriptional regulator"/>
    <property type="match status" value="1"/>
</dbReference>
<dbReference type="Pfam" id="PF01614">
    <property type="entry name" value="IclR_C"/>
    <property type="match status" value="1"/>
</dbReference>
<keyword evidence="1" id="KW-0319">Glycerol metabolism</keyword>
<dbReference type="PANTHER" id="PTHR30136:SF24">
    <property type="entry name" value="HTH-TYPE TRANSCRIPTIONAL REPRESSOR ALLR"/>
    <property type="match status" value="1"/>
</dbReference>
<dbReference type="SMART" id="SM00346">
    <property type="entry name" value="HTH_ICLR"/>
    <property type="match status" value="1"/>
</dbReference>
<dbReference type="GO" id="GO:0006071">
    <property type="term" value="P:glycerol metabolic process"/>
    <property type="evidence" value="ECO:0007669"/>
    <property type="project" value="UniProtKB-KW"/>
</dbReference>